<accession>A0A2S9J9M3</accession>
<dbReference type="AlphaFoldDB" id="A0A2S9J9M3"/>
<keyword evidence="2" id="KW-1185">Reference proteome</keyword>
<gene>
    <name evidence="1" type="ORF">C5750_25790</name>
</gene>
<dbReference type="Proteomes" id="UP000238563">
    <property type="component" value="Unassembled WGS sequence"/>
</dbReference>
<evidence type="ECO:0000313" key="2">
    <source>
        <dbReference type="Proteomes" id="UP000238563"/>
    </source>
</evidence>
<dbReference type="RefSeq" id="WP_105738245.1">
    <property type="nucleotide sequence ID" value="NZ_PVBT01000012.1"/>
</dbReference>
<proteinExistence type="predicted"/>
<sequence>MLKDDTSRSDPELAIWNERDIEKAIAATRLLYGKRASVAAAWYALAARCDGRRADYRFWFGIFERLRAETGAAAGSDAG</sequence>
<organism evidence="1 2">
    <name type="scientific">Phyllobacterium myrsinacearum</name>
    <dbReference type="NCBI Taxonomy" id="28101"/>
    <lineage>
        <taxon>Bacteria</taxon>
        <taxon>Pseudomonadati</taxon>
        <taxon>Pseudomonadota</taxon>
        <taxon>Alphaproteobacteria</taxon>
        <taxon>Hyphomicrobiales</taxon>
        <taxon>Phyllobacteriaceae</taxon>
        <taxon>Phyllobacterium</taxon>
    </lineage>
</organism>
<reference evidence="1 2" key="1">
    <citation type="submission" date="2018-02" db="EMBL/GenBank/DDBJ databases">
        <title>The draft genome of Phyllobacterium myrsinacearum DSM5892.</title>
        <authorList>
            <person name="Li L."/>
            <person name="Liu L."/>
            <person name="Zhang X."/>
            <person name="Wang T."/>
        </authorList>
    </citation>
    <scope>NUCLEOTIDE SEQUENCE [LARGE SCALE GENOMIC DNA]</scope>
    <source>
        <strain evidence="1 2">DSM 5892</strain>
    </source>
</reference>
<dbReference type="OrthoDB" id="8100448at2"/>
<protein>
    <submittedName>
        <fullName evidence="1">Uncharacterized protein</fullName>
    </submittedName>
</protein>
<evidence type="ECO:0000313" key="1">
    <source>
        <dbReference type="EMBL" id="PRD49496.1"/>
    </source>
</evidence>
<name>A0A2S9J9M3_9HYPH</name>
<dbReference type="EMBL" id="PVBT01000012">
    <property type="protein sequence ID" value="PRD49496.1"/>
    <property type="molecule type" value="Genomic_DNA"/>
</dbReference>
<comment type="caution">
    <text evidence="1">The sequence shown here is derived from an EMBL/GenBank/DDBJ whole genome shotgun (WGS) entry which is preliminary data.</text>
</comment>